<evidence type="ECO:0000256" key="3">
    <source>
        <dbReference type="ARBA" id="ARBA00022960"/>
    </source>
</evidence>
<proteinExistence type="inferred from homology"/>
<evidence type="ECO:0000313" key="8">
    <source>
        <dbReference type="EMBL" id="MDB8002458.1"/>
    </source>
</evidence>
<evidence type="ECO:0000256" key="6">
    <source>
        <dbReference type="SAM" id="Coils"/>
    </source>
</evidence>
<accession>A0AAW6CZL5</accession>
<dbReference type="AlphaFoldDB" id="A0AAW6CZL5"/>
<comment type="similarity">
    <text evidence="1 5">Belongs to the MreC family.</text>
</comment>
<dbReference type="EMBL" id="JAQLXW010000001">
    <property type="protein sequence ID" value="MDB8002458.1"/>
    <property type="molecule type" value="Genomic_DNA"/>
</dbReference>
<feature type="coiled-coil region" evidence="6">
    <location>
        <begin position="69"/>
        <end position="113"/>
    </location>
</feature>
<dbReference type="PANTHER" id="PTHR34138:SF1">
    <property type="entry name" value="CELL SHAPE-DETERMINING PROTEIN MREC"/>
    <property type="match status" value="1"/>
</dbReference>
<feature type="domain" description="Rod shape-determining protein MreC beta-barrel core" evidence="7">
    <location>
        <begin position="124"/>
        <end position="272"/>
    </location>
</feature>
<dbReference type="Gene3D" id="2.40.10.340">
    <property type="entry name" value="Rod shape-determining protein MreC, domain 1"/>
    <property type="match status" value="1"/>
</dbReference>
<dbReference type="InterPro" id="IPR007221">
    <property type="entry name" value="MreC"/>
</dbReference>
<protein>
    <recommendedName>
        <fullName evidence="2 5">Cell shape-determining protein MreC</fullName>
    </recommendedName>
    <alternativeName>
        <fullName evidence="4 5">Cell shape protein MreC</fullName>
    </alternativeName>
</protein>
<dbReference type="InterPro" id="IPR042175">
    <property type="entry name" value="Cell/Rod_MreC_2"/>
</dbReference>
<keyword evidence="6" id="KW-0175">Coiled coil</keyword>
<dbReference type="Pfam" id="PF04085">
    <property type="entry name" value="MreC"/>
    <property type="match status" value="1"/>
</dbReference>
<dbReference type="Proteomes" id="UP001210809">
    <property type="component" value="Unassembled WGS sequence"/>
</dbReference>
<evidence type="ECO:0000256" key="2">
    <source>
        <dbReference type="ARBA" id="ARBA00013855"/>
    </source>
</evidence>
<dbReference type="GO" id="GO:0008360">
    <property type="term" value="P:regulation of cell shape"/>
    <property type="evidence" value="ECO:0007669"/>
    <property type="project" value="UniProtKB-KW"/>
</dbReference>
<dbReference type="InterPro" id="IPR042177">
    <property type="entry name" value="Cell/Rod_1"/>
</dbReference>
<comment type="caution">
    <text evidence="8">The sequence shown here is derived from an EMBL/GenBank/DDBJ whole genome shotgun (WGS) entry which is preliminary data.</text>
</comment>
<name>A0AAW6CZL5_9FIRM</name>
<evidence type="ECO:0000313" key="9">
    <source>
        <dbReference type="Proteomes" id="UP001210809"/>
    </source>
</evidence>
<dbReference type="GO" id="GO:0005886">
    <property type="term" value="C:plasma membrane"/>
    <property type="evidence" value="ECO:0007669"/>
    <property type="project" value="TreeGrafter"/>
</dbReference>
<keyword evidence="3 5" id="KW-0133">Cell shape</keyword>
<dbReference type="PANTHER" id="PTHR34138">
    <property type="entry name" value="CELL SHAPE-DETERMINING PROTEIN MREC"/>
    <property type="match status" value="1"/>
</dbReference>
<organism evidence="8 9">
    <name type="scientific">[Eubacterium] siraeum</name>
    <dbReference type="NCBI Taxonomy" id="39492"/>
    <lineage>
        <taxon>Bacteria</taxon>
        <taxon>Bacillati</taxon>
        <taxon>Bacillota</taxon>
        <taxon>Clostridia</taxon>
        <taxon>Eubacteriales</taxon>
        <taxon>Oscillospiraceae</taxon>
        <taxon>Oscillospiraceae incertae sedis</taxon>
    </lineage>
</organism>
<dbReference type="Gene3D" id="2.40.10.350">
    <property type="entry name" value="Rod shape-determining protein MreC, domain 2"/>
    <property type="match status" value="1"/>
</dbReference>
<reference evidence="8" key="1">
    <citation type="submission" date="2023-01" db="EMBL/GenBank/DDBJ databases">
        <title>Human gut microbiome strain richness.</title>
        <authorList>
            <person name="Chen-Liaw A."/>
        </authorList>
    </citation>
    <scope>NUCLEOTIDE SEQUENCE</scope>
    <source>
        <strain evidence="8">1001283st1_G1_1001283B150217_161031</strain>
    </source>
</reference>
<evidence type="ECO:0000256" key="4">
    <source>
        <dbReference type="ARBA" id="ARBA00032089"/>
    </source>
</evidence>
<evidence type="ECO:0000256" key="5">
    <source>
        <dbReference type="PIRNR" id="PIRNR038471"/>
    </source>
</evidence>
<sequence>MRDFFKGFKFKIIVCVFALVLGVVIYAAVSGGFSTFPENVLSTIAKPFVSVSNAVSQWVEGTLDKFANADRYKSENEELKDKLNEQYRQIIELENVKHENDQLKEILKIKEENSDFEFSAPCNIIAHNSNDAYAGFTIDRGSDDGISLYDPVMTSNGLIGMVSEIAPNYAKVSTILSDEINVGVMTFDSKVTGILDNDIKNANEGNCLMSYITKDSGIKKGEIVKSVAGVVFPGNLLIGTVEKVYDDENGLSVHAVIKPAVDVRTITDCVVITDFKGQGVVD</sequence>
<gene>
    <name evidence="8" type="ORF">PNE09_00100</name>
</gene>
<dbReference type="InterPro" id="IPR055342">
    <property type="entry name" value="MreC_beta-barrel_core"/>
</dbReference>
<dbReference type="PIRSF" id="PIRSF038471">
    <property type="entry name" value="MreC"/>
    <property type="match status" value="1"/>
</dbReference>
<evidence type="ECO:0000259" key="7">
    <source>
        <dbReference type="Pfam" id="PF04085"/>
    </source>
</evidence>
<evidence type="ECO:0000256" key="1">
    <source>
        <dbReference type="ARBA" id="ARBA00009369"/>
    </source>
</evidence>
<comment type="function">
    <text evidence="5">Involved in formation and maintenance of cell shape.</text>
</comment>